<dbReference type="EMBL" id="FPIZ01000003">
    <property type="protein sequence ID" value="SFW34123.1"/>
    <property type="molecule type" value="Genomic_DNA"/>
</dbReference>
<gene>
    <name evidence="1" type="ORF">SAMN05661012_01274</name>
    <name evidence="2" type="ORF">SR876_06375</name>
</gene>
<name>A0A1K1NFL1_9BACT</name>
<dbReference type="RefSeq" id="WP_072358002.1">
    <property type="nucleotide sequence ID" value="NZ_CBHWAX010000102.1"/>
</dbReference>
<dbReference type="PROSITE" id="PS51257">
    <property type="entry name" value="PROKAR_LIPOPROTEIN"/>
    <property type="match status" value="1"/>
</dbReference>
<evidence type="ECO:0000313" key="1">
    <source>
        <dbReference type="EMBL" id="SFW34123.1"/>
    </source>
</evidence>
<dbReference type="OrthoDB" id="662548at2"/>
<evidence type="ECO:0000313" key="3">
    <source>
        <dbReference type="Proteomes" id="UP000183788"/>
    </source>
</evidence>
<keyword evidence="4" id="KW-1185">Reference proteome</keyword>
<dbReference type="SUPFAM" id="SSF52402">
    <property type="entry name" value="Adenine nucleotide alpha hydrolases-like"/>
    <property type="match status" value="1"/>
</dbReference>
<sequence>MKTILLVLNGPNMANTIAFGCYLSGITRARLVGVFLCDKISETTTALKEMYGNSYVESILAEDLPERTNERMEQHIGLFKETCRKKGINATMYSNQRVTLKEVLAESRFVDLIVTDSIFSSDKSREGLPDNMLKILLAGAECPVLITPFKPTPIEEIVFCYDGSEEAFFAMKQLVYLLPELDEVKATVLEVNSGQIIEENEQLQVSDWLSRHYSYTEFVIVNGKPEVELFSYLAPKKNTLVVMGAYGRSILSRFFQESKADKLIKQLAFPLFITHH</sequence>
<reference evidence="2 4" key="2">
    <citation type="submission" date="2023-11" db="EMBL/GenBank/DDBJ databases">
        <title>MicrobeMod: A computational toolkit for identifying prokaryotic methylation and restriction-modification with nanopore sequencing.</title>
        <authorList>
            <person name="Crits-Christoph A."/>
            <person name="Kang S.C."/>
            <person name="Lee H."/>
            <person name="Ostrov N."/>
        </authorList>
    </citation>
    <scope>NUCLEOTIDE SEQUENCE [LARGE SCALE GENOMIC DNA]</scope>
    <source>
        <strain evidence="2 4">ATCC 23090</strain>
    </source>
</reference>
<dbReference type="Proteomes" id="UP000183788">
    <property type="component" value="Unassembled WGS sequence"/>
</dbReference>
<dbReference type="Gene3D" id="3.40.50.12370">
    <property type="match status" value="1"/>
</dbReference>
<dbReference type="CDD" id="cd00293">
    <property type="entry name" value="USP-like"/>
    <property type="match status" value="1"/>
</dbReference>
<dbReference type="AlphaFoldDB" id="A0A1K1NFL1"/>
<organism evidence="1 3">
    <name type="scientific">Chitinophaga sancti</name>
    <dbReference type="NCBI Taxonomy" id="1004"/>
    <lineage>
        <taxon>Bacteria</taxon>
        <taxon>Pseudomonadati</taxon>
        <taxon>Bacteroidota</taxon>
        <taxon>Chitinophagia</taxon>
        <taxon>Chitinophagales</taxon>
        <taxon>Chitinophagaceae</taxon>
        <taxon>Chitinophaga</taxon>
    </lineage>
</organism>
<dbReference type="Proteomes" id="UP001326715">
    <property type="component" value="Chromosome"/>
</dbReference>
<accession>A0A1K1NFL1</accession>
<evidence type="ECO:0000313" key="4">
    <source>
        <dbReference type="Proteomes" id="UP001326715"/>
    </source>
</evidence>
<evidence type="ECO:0000313" key="2">
    <source>
        <dbReference type="EMBL" id="WQG91117.1"/>
    </source>
</evidence>
<proteinExistence type="predicted"/>
<dbReference type="STRING" id="1004.SAMN05661012_01274"/>
<reference evidence="1 3" key="1">
    <citation type="submission" date="2016-11" db="EMBL/GenBank/DDBJ databases">
        <authorList>
            <person name="Jaros S."/>
            <person name="Januszkiewicz K."/>
            <person name="Wedrychowicz H."/>
        </authorList>
    </citation>
    <scope>NUCLEOTIDE SEQUENCE [LARGE SCALE GENOMIC DNA]</scope>
    <source>
        <strain evidence="1 3">DSM 784</strain>
    </source>
</reference>
<dbReference type="EMBL" id="CP140154">
    <property type="protein sequence ID" value="WQG91117.1"/>
    <property type="molecule type" value="Genomic_DNA"/>
</dbReference>
<protein>
    <submittedName>
        <fullName evidence="2">Universal stress protein</fullName>
    </submittedName>
</protein>